<evidence type="ECO:0000256" key="5">
    <source>
        <dbReference type="ARBA" id="ARBA00023224"/>
    </source>
</evidence>
<organism evidence="10 11">
    <name type="scientific">Phialemonium atrogriseum</name>
    <dbReference type="NCBI Taxonomy" id="1093897"/>
    <lineage>
        <taxon>Eukaryota</taxon>
        <taxon>Fungi</taxon>
        <taxon>Dikarya</taxon>
        <taxon>Ascomycota</taxon>
        <taxon>Pezizomycotina</taxon>
        <taxon>Sordariomycetes</taxon>
        <taxon>Sordariomycetidae</taxon>
        <taxon>Cephalothecales</taxon>
        <taxon>Cephalothecaceae</taxon>
        <taxon>Phialemonium</taxon>
    </lineage>
</organism>
<dbReference type="FunFam" id="3.20.20.190:FF:000060">
    <property type="entry name" value="Phosphoinositide phospholipase C"/>
    <property type="match status" value="1"/>
</dbReference>
<protein>
    <recommendedName>
        <fullName evidence="7">Phosphoinositide phospholipase C</fullName>
        <ecNumber evidence="7">3.1.4.11</ecNumber>
    </recommendedName>
</protein>
<evidence type="ECO:0000313" key="11">
    <source>
        <dbReference type="Proteomes" id="UP001244011"/>
    </source>
</evidence>
<feature type="compositionally biased region" description="Low complexity" evidence="8">
    <location>
        <begin position="359"/>
        <end position="368"/>
    </location>
</feature>
<dbReference type="PROSITE" id="PS50007">
    <property type="entry name" value="PIPLC_X_DOMAIN"/>
    <property type="match status" value="1"/>
</dbReference>
<dbReference type="PANTHER" id="PTHR10336">
    <property type="entry name" value="PHOSPHOINOSITIDE-SPECIFIC PHOSPHOLIPASE C FAMILY PROTEIN"/>
    <property type="match status" value="1"/>
</dbReference>
<feature type="region of interest" description="Disordered" evidence="8">
    <location>
        <begin position="354"/>
        <end position="384"/>
    </location>
</feature>
<accession>A0AAJ0BYW3</accession>
<evidence type="ECO:0000256" key="2">
    <source>
        <dbReference type="ARBA" id="ARBA00022801"/>
    </source>
</evidence>
<dbReference type="InterPro" id="IPR001711">
    <property type="entry name" value="PLipase_C_Pinositol-sp_Y"/>
</dbReference>
<dbReference type="PRINTS" id="PR00390">
    <property type="entry name" value="PHPHLIPASEC"/>
</dbReference>
<dbReference type="Pfam" id="PF00387">
    <property type="entry name" value="PI-PLC-Y"/>
    <property type="match status" value="1"/>
</dbReference>
<dbReference type="EC" id="3.1.4.11" evidence="7"/>
<dbReference type="GeneID" id="85305222"/>
<dbReference type="GO" id="GO:0051209">
    <property type="term" value="P:release of sequestered calcium ion into cytosol"/>
    <property type="evidence" value="ECO:0007669"/>
    <property type="project" value="TreeGrafter"/>
</dbReference>
<dbReference type="SUPFAM" id="SSF49562">
    <property type="entry name" value="C2 domain (Calcium/lipid-binding domain, CaLB)"/>
    <property type="match status" value="1"/>
</dbReference>
<dbReference type="InterPro" id="IPR000909">
    <property type="entry name" value="PLipase_C_PInositol-sp_X_dom"/>
</dbReference>
<comment type="caution">
    <text evidence="10">The sequence shown here is derived from an EMBL/GenBank/DDBJ whole genome shotgun (WGS) entry which is preliminary data.</text>
</comment>
<dbReference type="EMBL" id="MU839014">
    <property type="protein sequence ID" value="KAK1765664.1"/>
    <property type="molecule type" value="Genomic_DNA"/>
</dbReference>
<sequence>MRMAEITAETLPSPQVAAHQAGGGVSGQARAVKTINGPILAHLKRVYDSHAGKGDKAWDKGQVATFLRHVQGIDEDEISKQSLNQKDWDFNDFLRYMTSPSTNVIAPPDPKTQDLSWPLSSYFISSSHNTYLTGNQLYSESSTDAYKNVLLRGCRCIEIDVWDGEDLDSDSESGTSTSNSDEAHPKAHQKRKAKLERVKGKIPVSLVSRLEKTSLGRRLEQYVDRKAPNPASAPAPAVKKPEAAADPKVQANAPNAPGDIVEPRVLHGYTLTREVSFRDVCVAIRDDAFTASDLPLIVSLEVHCRAAQQEVMVKIMQETWKEFLLPEPKDEAQMLPAPADLRHKILVKVKYAPPSQAAGGTTPETGTGDSDEESLPTGAAPKAKKKPAKIIQALSQLGIYTRGVSFKGLTQPEATMPTHIFSLSENRVMDTHEKYAGALFDHNRDFLMRTYPSGLRIRSSNLDPVDFWSKGVQIVALNWQKWDEGMMLNEGMFAGTGGYVLKPEGYRSTHRPSHSSSTITATATATTTKATVPPHAKPLDLTITVLAAQSLPLPKGDTKADSFRPYIKAELHTEDPDRQRRRRRRHAARLYRATSSAFTPADEASDTKEGSGSGSGRHKARTPTGKGRDPDFGLSAALSFRGVVLPAGPLAAAAAELDPEEELSFVRFTIRDDEIGHDELAAWACVRLDRLGAGYRFVHLLDAGGVETEGLVLIRVSKGAVA</sequence>
<evidence type="ECO:0000256" key="8">
    <source>
        <dbReference type="SAM" id="MobiDB-lite"/>
    </source>
</evidence>
<evidence type="ECO:0000256" key="3">
    <source>
        <dbReference type="ARBA" id="ARBA00022963"/>
    </source>
</evidence>
<feature type="region of interest" description="Disordered" evidence="8">
    <location>
        <begin position="568"/>
        <end position="631"/>
    </location>
</feature>
<evidence type="ECO:0000256" key="7">
    <source>
        <dbReference type="RuleBase" id="RU361133"/>
    </source>
</evidence>
<dbReference type="GO" id="GO:0004435">
    <property type="term" value="F:phosphatidylinositol-4,5-bisphosphate phospholipase C activity"/>
    <property type="evidence" value="ECO:0007669"/>
    <property type="project" value="UniProtKB-EC"/>
</dbReference>
<dbReference type="PANTHER" id="PTHR10336:SF82">
    <property type="entry name" value="PHOSPHOINOSITIDE PHOSPHOLIPASE C"/>
    <property type="match status" value="1"/>
</dbReference>
<reference evidence="10" key="1">
    <citation type="submission" date="2023-06" db="EMBL/GenBank/DDBJ databases">
        <title>Genome-scale phylogeny and comparative genomics of the fungal order Sordariales.</title>
        <authorList>
            <consortium name="Lawrence Berkeley National Laboratory"/>
            <person name="Hensen N."/>
            <person name="Bonometti L."/>
            <person name="Westerberg I."/>
            <person name="Brannstrom I.O."/>
            <person name="Guillou S."/>
            <person name="Cros-Aarteil S."/>
            <person name="Calhoun S."/>
            <person name="Haridas S."/>
            <person name="Kuo A."/>
            <person name="Mondo S."/>
            <person name="Pangilinan J."/>
            <person name="Riley R."/>
            <person name="Labutti K."/>
            <person name="Andreopoulos B."/>
            <person name="Lipzen A."/>
            <person name="Chen C."/>
            <person name="Yanf M."/>
            <person name="Daum C."/>
            <person name="Ng V."/>
            <person name="Clum A."/>
            <person name="Steindorff A."/>
            <person name="Ohm R."/>
            <person name="Martin F."/>
            <person name="Silar P."/>
            <person name="Natvig D."/>
            <person name="Lalanne C."/>
            <person name="Gautier V."/>
            <person name="Ament-Velasquez S.L."/>
            <person name="Kruys A."/>
            <person name="Hutchinson M.I."/>
            <person name="Powell A.J."/>
            <person name="Barry K."/>
            <person name="Miller A.N."/>
            <person name="Grigoriev I.V."/>
            <person name="Debuchy R."/>
            <person name="Gladieux P."/>
            <person name="Thoren M.H."/>
            <person name="Johannesson H."/>
        </authorList>
    </citation>
    <scope>NUCLEOTIDE SEQUENCE</scope>
    <source>
        <strain evidence="10">8032-3</strain>
    </source>
</reference>
<feature type="compositionally biased region" description="Basic residues" evidence="8">
    <location>
        <begin position="579"/>
        <end position="589"/>
    </location>
</feature>
<dbReference type="InterPro" id="IPR035892">
    <property type="entry name" value="C2_domain_sf"/>
</dbReference>
<gene>
    <name evidence="10" type="ORF">QBC33DRAFT_128137</name>
</gene>
<name>A0AAJ0BYW3_9PEZI</name>
<feature type="region of interest" description="Disordered" evidence="8">
    <location>
        <begin position="223"/>
        <end position="245"/>
    </location>
</feature>
<feature type="compositionally biased region" description="Low complexity" evidence="8">
    <location>
        <begin position="228"/>
        <end position="238"/>
    </location>
</feature>
<evidence type="ECO:0000259" key="9">
    <source>
        <dbReference type="PROSITE" id="PS50008"/>
    </source>
</evidence>
<dbReference type="Pfam" id="PF00388">
    <property type="entry name" value="PI-PLC-X"/>
    <property type="match status" value="1"/>
</dbReference>
<evidence type="ECO:0000256" key="1">
    <source>
        <dbReference type="ARBA" id="ARBA00001195"/>
    </source>
</evidence>
<dbReference type="CDD" id="cd00275">
    <property type="entry name" value="C2_PLC_like"/>
    <property type="match status" value="1"/>
</dbReference>
<evidence type="ECO:0000313" key="10">
    <source>
        <dbReference type="EMBL" id="KAK1765664.1"/>
    </source>
</evidence>
<dbReference type="FunFam" id="3.20.20.190:FF:000039">
    <property type="entry name" value="Phosphoinositide phospholipase C"/>
    <property type="match status" value="1"/>
</dbReference>
<dbReference type="PROSITE" id="PS50008">
    <property type="entry name" value="PIPLC_Y_DOMAIN"/>
    <property type="match status" value="1"/>
</dbReference>
<evidence type="ECO:0000256" key="4">
    <source>
        <dbReference type="ARBA" id="ARBA00023098"/>
    </source>
</evidence>
<comment type="catalytic activity">
    <reaction evidence="1 7">
        <text>a 1,2-diacyl-sn-glycero-3-phospho-(1D-myo-inositol-4,5-bisphosphate) + H2O = 1D-myo-inositol 1,4,5-trisphosphate + a 1,2-diacyl-sn-glycerol + H(+)</text>
        <dbReference type="Rhea" id="RHEA:33179"/>
        <dbReference type="ChEBI" id="CHEBI:15377"/>
        <dbReference type="ChEBI" id="CHEBI:15378"/>
        <dbReference type="ChEBI" id="CHEBI:17815"/>
        <dbReference type="ChEBI" id="CHEBI:58456"/>
        <dbReference type="ChEBI" id="CHEBI:203600"/>
        <dbReference type="EC" id="3.1.4.11"/>
    </reaction>
</comment>
<dbReference type="AlphaFoldDB" id="A0AAJ0BYW3"/>
<keyword evidence="3 7" id="KW-0442">Lipid degradation</keyword>
<dbReference type="Gene3D" id="2.60.40.150">
    <property type="entry name" value="C2 domain"/>
    <property type="match status" value="1"/>
</dbReference>
<dbReference type="InterPro" id="IPR056584">
    <property type="entry name" value="EF-hand_15"/>
</dbReference>
<comment type="function">
    <text evidence="6">The production of the second messenger molecules diacylglycerol (DAG) and inositol 1,4,5-trisphosphate (IP3) is mediated by activated phosphatidylinositol-specific phospholipase C enzymes.</text>
</comment>
<dbReference type="GO" id="GO:0016042">
    <property type="term" value="P:lipid catabolic process"/>
    <property type="evidence" value="ECO:0007669"/>
    <property type="project" value="UniProtKB-KW"/>
</dbReference>
<dbReference type="Proteomes" id="UP001244011">
    <property type="component" value="Unassembled WGS sequence"/>
</dbReference>
<feature type="domain" description="PI-PLC Y-box" evidence="9">
    <location>
        <begin position="394"/>
        <end position="507"/>
    </location>
</feature>
<keyword evidence="5" id="KW-0807">Transducer</keyword>
<feature type="compositionally biased region" description="Basic and acidic residues" evidence="8">
    <location>
        <begin position="568"/>
        <end position="578"/>
    </location>
</feature>
<dbReference type="SUPFAM" id="SSF51695">
    <property type="entry name" value="PLC-like phosphodiesterases"/>
    <property type="match status" value="1"/>
</dbReference>
<feature type="region of interest" description="Disordered" evidence="8">
    <location>
        <begin position="166"/>
        <end position="196"/>
    </location>
</feature>
<keyword evidence="2 7" id="KW-0378">Hydrolase</keyword>
<dbReference type="CDD" id="cd08598">
    <property type="entry name" value="PI-PLC1c_yeast"/>
    <property type="match status" value="1"/>
</dbReference>
<feature type="region of interest" description="Disordered" evidence="8">
    <location>
        <begin position="1"/>
        <end position="26"/>
    </location>
</feature>
<keyword evidence="4 7" id="KW-0443">Lipid metabolism</keyword>
<dbReference type="Pfam" id="PF23617">
    <property type="entry name" value="EF-hand_15"/>
    <property type="match status" value="1"/>
</dbReference>
<proteinExistence type="predicted"/>
<dbReference type="InterPro" id="IPR017946">
    <property type="entry name" value="PLC-like_Pdiesterase_TIM-brl"/>
</dbReference>
<dbReference type="RefSeq" id="XP_060281877.1">
    <property type="nucleotide sequence ID" value="XM_060422035.1"/>
</dbReference>
<keyword evidence="11" id="KW-1185">Reference proteome</keyword>
<dbReference type="SMART" id="SM00148">
    <property type="entry name" value="PLCXc"/>
    <property type="match status" value="1"/>
</dbReference>
<dbReference type="GO" id="GO:0048015">
    <property type="term" value="P:phosphatidylinositol-mediated signaling"/>
    <property type="evidence" value="ECO:0007669"/>
    <property type="project" value="TreeGrafter"/>
</dbReference>
<dbReference type="Gene3D" id="3.20.20.190">
    <property type="entry name" value="Phosphatidylinositol (PI) phosphodiesterase"/>
    <property type="match status" value="2"/>
</dbReference>
<dbReference type="InterPro" id="IPR001192">
    <property type="entry name" value="PI-PLC_fam"/>
</dbReference>
<evidence type="ECO:0000256" key="6">
    <source>
        <dbReference type="ARBA" id="ARBA00059664"/>
    </source>
</evidence>
<dbReference type="SMART" id="SM00149">
    <property type="entry name" value="PLCYc"/>
    <property type="match status" value="1"/>
</dbReference>